<dbReference type="GeneID" id="104756461"/>
<dbReference type="PANTHER" id="PTHR31276">
    <property type="match status" value="1"/>
</dbReference>
<protein>
    <submittedName>
        <fullName evidence="3">Protein MIZU-KUSSEI 1-like</fullName>
    </submittedName>
</protein>
<gene>
    <name evidence="3" type="primary">LOC104756461</name>
</gene>
<evidence type="ECO:0000256" key="1">
    <source>
        <dbReference type="SAM" id="MobiDB-lite"/>
    </source>
</evidence>
<evidence type="ECO:0000313" key="2">
    <source>
        <dbReference type="Proteomes" id="UP000694864"/>
    </source>
</evidence>
<accession>A0ABM0WWZ0</accession>
<reference evidence="3" key="2">
    <citation type="submission" date="2025-08" db="UniProtKB">
        <authorList>
            <consortium name="RefSeq"/>
        </authorList>
    </citation>
    <scope>IDENTIFICATION</scope>
    <source>
        <tissue evidence="3">Leaf</tissue>
    </source>
</reference>
<sequence length="290" mass="32390">MPSNLLFSFTKNKLNIHFFNFTLKSQLSFQTEKTQIMRTMVDLGKQRDHHYHHMQIITTPTTVDCAREFRLRRTLRSLIECMVPYCCTYQQPPSTSHQNDTVSVSSSTSSSSSSDHSSSSSSSSSHSNSIVSGTFFGHRRGRVSFCLQDSTAVGSSPLLLLELAVPTAALAKEMDEAGVLRIALECDRRRSSSSRSSSIFDVPVWSMFCNGRKMGFAVRRKVTENDAVFLRMMQSVSVGAGVVPLDEEEQTLYLRARFERVTGSSDSESFHMMNPGGSYGQELSIFLLRS</sequence>
<name>A0ABM0WWZ0_CAMSA</name>
<keyword evidence="2" id="KW-1185">Reference proteome</keyword>
<dbReference type="Proteomes" id="UP000694864">
    <property type="component" value="Chromosome 17"/>
</dbReference>
<proteinExistence type="predicted"/>
<reference evidence="2" key="1">
    <citation type="journal article" date="2014" name="Nat. Commun.">
        <title>The emerging biofuel crop Camelina sativa retains a highly undifferentiated hexaploid genome structure.</title>
        <authorList>
            <person name="Kagale S."/>
            <person name="Koh C."/>
            <person name="Nixon J."/>
            <person name="Bollina V."/>
            <person name="Clarke W.E."/>
            <person name="Tuteja R."/>
            <person name="Spillane C."/>
            <person name="Robinson S.J."/>
            <person name="Links M.G."/>
            <person name="Clarke C."/>
            <person name="Higgins E.E."/>
            <person name="Huebert T."/>
            <person name="Sharpe A.G."/>
            <person name="Parkin I.A."/>
        </authorList>
    </citation>
    <scope>NUCLEOTIDE SEQUENCE [LARGE SCALE GENOMIC DNA]</scope>
    <source>
        <strain evidence="2">cv. DH55</strain>
    </source>
</reference>
<organism evidence="2 3">
    <name type="scientific">Camelina sativa</name>
    <name type="common">False flax</name>
    <name type="synonym">Myagrum sativum</name>
    <dbReference type="NCBI Taxonomy" id="90675"/>
    <lineage>
        <taxon>Eukaryota</taxon>
        <taxon>Viridiplantae</taxon>
        <taxon>Streptophyta</taxon>
        <taxon>Embryophyta</taxon>
        <taxon>Tracheophyta</taxon>
        <taxon>Spermatophyta</taxon>
        <taxon>Magnoliopsida</taxon>
        <taxon>eudicotyledons</taxon>
        <taxon>Gunneridae</taxon>
        <taxon>Pentapetalae</taxon>
        <taxon>rosids</taxon>
        <taxon>malvids</taxon>
        <taxon>Brassicales</taxon>
        <taxon>Brassicaceae</taxon>
        <taxon>Camelineae</taxon>
        <taxon>Camelina</taxon>
    </lineage>
</organism>
<evidence type="ECO:0000313" key="3">
    <source>
        <dbReference type="RefSeq" id="XP_010477362.1"/>
    </source>
</evidence>
<dbReference type="InterPro" id="IPR006460">
    <property type="entry name" value="MIZ1-like_pln"/>
</dbReference>
<dbReference type="PANTHER" id="PTHR31276:SF15">
    <property type="entry name" value="PROTEIN MIZU-KUSSEI 1"/>
    <property type="match status" value="1"/>
</dbReference>
<dbReference type="NCBIfam" id="TIGR01570">
    <property type="entry name" value="A_thal_3588"/>
    <property type="match status" value="1"/>
</dbReference>
<dbReference type="Pfam" id="PF04759">
    <property type="entry name" value="DUF617"/>
    <property type="match status" value="1"/>
</dbReference>
<dbReference type="RefSeq" id="XP_010477362.1">
    <property type="nucleotide sequence ID" value="XM_010479060.2"/>
</dbReference>
<feature type="region of interest" description="Disordered" evidence="1">
    <location>
        <begin position="92"/>
        <end position="128"/>
    </location>
</feature>
<feature type="compositionally biased region" description="Low complexity" evidence="1">
    <location>
        <begin position="99"/>
        <end position="128"/>
    </location>
</feature>